<proteinExistence type="predicted"/>
<name>A0A6J7R2W7_9ZZZZ</name>
<sequence>MPLPTADTTGRTPLVVAVRTVDQPCDDLRSTVTVQPAPRIEIGATEVTSRLLPLTSTVGAGVYRSAPETVDWNPFCAGTTTRYVPAPTANSASSSVPMVR</sequence>
<reference evidence="1" key="1">
    <citation type="submission" date="2020-05" db="EMBL/GenBank/DDBJ databases">
        <authorList>
            <person name="Chiriac C."/>
            <person name="Salcher M."/>
            <person name="Ghai R."/>
            <person name="Kavagutti S V."/>
        </authorList>
    </citation>
    <scope>NUCLEOTIDE SEQUENCE</scope>
</reference>
<dbReference type="AlphaFoldDB" id="A0A6J7R2W7"/>
<accession>A0A6J7R2W7</accession>
<organism evidence="1">
    <name type="scientific">freshwater metagenome</name>
    <dbReference type="NCBI Taxonomy" id="449393"/>
    <lineage>
        <taxon>unclassified sequences</taxon>
        <taxon>metagenomes</taxon>
        <taxon>ecological metagenomes</taxon>
    </lineage>
</organism>
<evidence type="ECO:0000313" key="1">
    <source>
        <dbReference type="EMBL" id="CAB5021204.1"/>
    </source>
</evidence>
<gene>
    <name evidence="1" type="ORF">UFOPK4061_01406</name>
</gene>
<dbReference type="EMBL" id="CAFBPD010000263">
    <property type="protein sequence ID" value="CAB5021204.1"/>
    <property type="molecule type" value="Genomic_DNA"/>
</dbReference>
<protein>
    <submittedName>
        <fullName evidence="1">Unannotated protein</fullName>
    </submittedName>
</protein>